<evidence type="ECO:0000256" key="4">
    <source>
        <dbReference type="PROSITE-ProRule" id="PRU00325"/>
    </source>
</evidence>
<protein>
    <recommendedName>
        <fullName evidence="6">SWIM-type domain-containing protein</fullName>
    </recommendedName>
</protein>
<evidence type="ECO:0000256" key="3">
    <source>
        <dbReference type="ARBA" id="ARBA00022833"/>
    </source>
</evidence>
<keyword evidence="3" id="KW-0862">Zinc</keyword>
<organism evidence="7 9">
    <name type="scientific">Cuscuta epithymum</name>
    <dbReference type="NCBI Taxonomy" id="186058"/>
    <lineage>
        <taxon>Eukaryota</taxon>
        <taxon>Viridiplantae</taxon>
        <taxon>Streptophyta</taxon>
        <taxon>Embryophyta</taxon>
        <taxon>Tracheophyta</taxon>
        <taxon>Spermatophyta</taxon>
        <taxon>Magnoliopsida</taxon>
        <taxon>eudicotyledons</taxon>
        <taxon>Gunneridae</taxon>
        <taxon>Pentapetalae</taxon>
        <taxon>asterids</taxon>
        <taxon>lamiids</taxon>
        <taxon>Solanales</taxon>
        <taxon>Convolvulaceae</taxon>
        <taxon>Cuscuteae</taxon>
        <taxon>Cuscuta</taxon>
        <taxon>Cuscuta subgen. Cuscuta</taxon>
    </lineage>
</organism>
<sequence length="685" mass="79186">MMRKASVSSLILSFFNLIFTNTRCVWNFQAILPIRASLLYHTLMCFTVLFHHKKQTATDCIPLAECNDDSYSSPCSDSICPPSPRSHSSSSEIYYLHQNSEVITHYHPTQITVDGIYQSKADLIHHLMLYAIDNGFQYTTRTSKKTELHVVCKGEECKWAVRAVKLRGVQMFQIRRFDSSHTCSVDYRQGKHRQATYRTVAELISHKYLDASRKPYVPNEIRDDMRLMHGISMSYKKAWKAQKLAMQKQFGSDAESYQILPSMAYMLKNANPGSFVDVTTDDNDVFRYFFMSLAPWRDAWNFCRPILIVDGSFMKAYYKGTLLTACAQDANNHIVPLAFGICDTESKASWVWFFSKVAESLTFREDMYIISDRHEGILGAAKQIFPHAGHGYCVEHLRRNMVSKFRGNVTDLGWKFKAAYNASTIKEYEEYMALMDSQDVRIRPWLEKIGPHRWAKCMSGPRRYDVMTSNCAESMNNVSVCAREYSVSKLIDFLRERMQKWFVERKEKAEKTQTILTKKREKHLVALQSQAAKLKVKPTSYFEFEVVDRHCRSFVVDLQARTCTCGAFQLNHFVCVHAVAAIGLRPRESCYDYISKYYTRQFWLSTWSGVMHPVCDRDSWVVPPHIASIRCKPPSCTKRPPGRPRKSRIPSVGEHRGTKRQRCSRCHIVGHNKKTCRNPIPTITH</sequence>
<proteinExistence type="predicted"/>
<evidence type="ECO:0000313" key="7">
    <source>
        <dbReference type="EMBL" id="CAH9085843.1"/>
    </source>
</evidence>
<dbReference type="EMBL" id="CAMAPF010000055">
    <property type="protein sequence ID" value="CAH9085843.1"/>
    <property type="molecule type" value="Genomic_DNA"/>
</dbReference>
<dbReference type="PROSITE" id="PS50966">
    <property type="entry name" value="ZF_SWIM"/>
    <property type="match status" value="1"/>
</dbReference>
<feature type="domain" description="SWIM-type" evidence="6">
    <location>
        <begin position="554"/>
        <end position="586"/>
    </location>
</feature>
<name>A0AAV0CUT7_9ASTE</name>
<evidence type="ECO:0000256" key="5">
    <source>
        <dbReference type="SAM" id="MobiDB-lite"/>
    </source>
</evidence>
<dbReference type="InterPro" id="IPR018289">
    <property type="entry name" value="MULE_transposase_dom"/>
</dbReference>
<dbReference type="Pfam" id="PF04434">
    <property type="entry name" value="SWIM"/>
    <property type="match status" value="1"/>
</dbReference>
<dbReference type="SMART" id="SM00575">
    <property type="entry name" value="ZnF_PMZ"/>
    <property type="match status" value="1"/>
</dbReference>
<feature type="region of interest" description="Disordered" evidence="5">
    <location>
        <begin position="635"/>
        <end position="660"/>
    </location>
</feature>
<dbReference type="EMBL" id="CAMAPF010001096">
    <property type="protein sequence ID" value="CAH9146269.1"/>
    <property type="molecule type" value="Genomic_DNA"/>
</dbReference>
<dbReference type="PANTHER" id="PTHR31973:SF113">
    <property type="entry name" value="PROTEIN FAR1-RELATED SEQUENCE 5-LIKE"/>
    <property type="match status" value="1"/>
</dbReference>
<reference evidence="7" key="1">
    <citation type="submission" date="2022-07" db="EMBL/GenBank/DDBJ databases">
        <authorList>
            <person name="Macas J."/>
            <person name="Novak P."/>
            <person name="Neumann P."/>
        </authorList>
    </citation>
    <scope>NUCLEOTIDE SEQUENCE</scope>
</reference>
<gene>
    <name evidence="8" type="ORF">CEPIT_LOCUS42858</name>
    <name evidence="7" type="ORF">CEPIT_LOCUS9595</name>
</gene>
<dbReference type="InterPro" id="IPR004332">
    <property type="entry name" value="Transposase_MuDR"/>
</dbReference>
<dbReference type="PANTHER" id="PTHR31973">
    <property type="entry name" value="POLYPROTEIN, PUTATIVE-RELATED"/>
    <property type="match status" value="1"/>
</dbReference>
<evidence type="ECO:0000313" key="9">
    <source>
        <dbReference type="Proteomes" id="UP001152523"/>
    </source>
</evidence>
<comment type="caution">
    <text evidence="7">The sequence shown here is derived from an EMBL/GenBank/DDBJ whole genome shotgun (WGS) entry which is preliminary data.</text>
</comment>
<evidence type="ECO:0000313" key="8">
    <source>
        <dbReference type="EMBL" id="CAH9146269.1"/>
    </source>
</evidence>
<keyword evidence="2 4" id="KW-0863">Zinc-finger</keyword>
<dbReference type="InterPro" id="IPR007527">
    <property type="entry name" value="Znf_SWIM"/>
</dbReference>
<dbReference type="Pfam" id="PF03108">
    <property type="entry name" value="DBD_Tnp_Mut"/>
    <property type="match status" value="1"/>
</dbReference>
<evidence type="ECO:0000256" key="1">
    <source>
        <dbReference type="ARBA" id="ARBA00022723"/>
    </source>
</evidence>
<dbReference type="Pfam" id="PF10551">
    <property type="entry name" value="MULE"/>
    <property type="match status" value="1"/>
</dbReference>
<keyword evidence="1" id="KW-0479">Metal-binding</keyword>
<keyword evidence="9" id="KW-1185">Reference proteome</keyword>
<dbReference type="GO" id="GO:0008270">
    <property type="term" value="F:zinc ion binding"/>
    <property type="evidence" value="ECO:0007669"/>
    <property type="project" value="UniProtKB-KW"/>
</dbReference>
<evidence type="ECO:0000256" key="2">
    <source>
        <dbReference type="ARBA" id="ARBA00022771"/>
    </source>
</evidence>
<accession>A0AAV0CUT7</accession>
<evidence type="ECO:0000259" key="6">
    <source>
        <dbReference type="PROSITE" id="PS50966"/>
    </source>
</evidence>
<dbReference type="AlphaFoldDB" id="A0AAV0CUT7"/>
<dbReference type="Proteomes" id="UP001152523">
    <property type="component" value="Unassembled WGS sequence"/>
</dbReference>
<dbReference type="InterPro" id="IPR006564">
    <property type="entry name" value="Znf_PMZ"/>
</dbReference>